<feature type="compositionally biased region" description="Polar residues" evidence="1">
    <location>
        <begin position="30"/>
        <end position="39"/>
    </location>
</feature>
<evidence type="ECO:0000313" key="2">
    <source>
        <dbReference type="EMBL" id="EEH03905.1"/>
    </source>
</evidence>
<gene>
    <name evidence="2" type="ORF">HCBG_08031</name>
</gene>
<dbReference type="InParanoid" id="C0NX39"/>
<name>C0NX39_AJECG</name>
<evidence type="ECO:0000256" key="1">
    <source>
        <dbReference type="SAM" id="MobiDB-lite"/>
    </source>
</evidence>
<evidence type="ECO:0000313" key="3">
    <source>
        <dbReference type="Proteomes" id="UP000001631"/>
    </source>
</evidence>
<sequence>MLGENLEMEIVNRREKGIPAARSRCREAANPQTRSSSGQSHRHANTLGQAGMRARCTCVRRRPDTSHNQPKAEVERFPVLVRGPLQARSAVLESKSASNQPSRNKS</sequence>
<reference evidence="2" key="1">
    <citation type="submission" date="2009-02" db="EMBL/GenBank/DDBJ databases">
        <title>The Genome Sequence of Ajellomyces capsulatus strain G186AR.</title>
        <authorList>
            <consortium name="The Broad Institute Genome Sequencing Platform"/>
            <person name="Champion M."/>
            <person name="Cuomo C."/>
            <person name="Ma L.-J."/>
            <person name="Henn M.R."/>
            <person name="Sil A."/>
            <person name="Goldman B."/>
            <person name="Young S.K."/>
            <person name="Kodira C.D."/>
            <person name="Zeng Q."/>
            <person name="Koehrsen M."/>
            <person name="Alvarado L."/>
            <person name="Berlin A."/>
            <person name="Borenstein D."/>
            <person name="Chen Z."/>
            <person name="Engels R."/>
            <person name="Freedman E."/>
            <person name="Gellesch M."/>
            <person name="Goldberg J."/>
            <person name="Griggs A."/>
            <person name="Gujja S."/>
            <person name="Heiman D."/>
            <person name="Hepburn T."/>
            <person name="Howarth C."/>
            <person name="Jen D."/>
            <person name="Larson L."/>
            <person name="Lewis B."/>
            <person name="Mehta T."/>
            <person name="Park D."/>
            <person name="Pearson M."/>
            <person name="Roberts A."/>
            <person name="Saif S."/>
            <person name="Shea T."/>
            <person name="Shenoy N."/>
            <person name="Sisk P."/>
            <person name="Stolte C."/>
            <person name="Sykes S."/>
            <person name="Walk T."/>
            <person name="White J."/>
            <person name="Yandava C."/>
            <person name="Klein B."/>
            <person name="McEwen J.G."/>
            <person name="Puccia R."/>
            <person name="Goldman G.H."/>
            <person name="Felipe M.S."/>
            <person name="Nino-Vega G."/>
            <person name="San-Blas G."/>
            <person name="Taylor J."/>
            <person name="Mendoza L."/>
            <person name="Galagan J."/>
            <person name="Nusbaum C."/>
            <person name="Birren B."/>
        </authorList>
    </citation>
    <scope>NUCLEOTIDE SEQUENCE</scope>
    <source>
        <strain evidence="2">G186AR</strain>
    </source>
</reference>
<dbReference type="RefSeq" id="XP_045284386.1">
    <property type="nucleotide sequence ID" value="XM_045435080.1"/>
</dbReference>
<organism evidence="2 3">
    <name type="scientific">Ajellomyces capsulatus (strain G186AR / H82 / ATCC MYA-2454 / RMSCC 2432)</name>
    <name type="common">Darling's disease fungus</name>
    <name type="synonym">Histoplasma capsulatum</name>
    <dbReference type="NCBI Taxonomy" id="447093"/>
    <lineage>
        <taxon>Eukaryota</taxon>
        <taxon>Fungi</taxon>
        <taxon>Dikarya</taxon>
        <taxon>Ascomycota</taxon>
        <taxon>Pezizomycotina</taxon>
        <taxon>Eurotiomycetes</taxon>
        <taxon>Eurotiomycetidae</taxon>
        <taxon>Onygenales</taxon>
        <taxon>Ajellomycetaceae</taxon>
        <taxon>Histoplasma</taxon>
    </lineage>
</organism>
<proteinExistence type="predicted"/>
<dbReference type="Proteomes" id="UP000001631">
    <property type="component" value="Unassembled WGS sequence"/>
</dbReference>
<dbReference type="HOGENOM" id="CLU_2222446_0_0_1"/>
<feature type="region of interest" description="Disordered" evidence="1">
    <location>
        <begin position="15"/>
        <end position="49"/>
    </location>
</feature>
<keyword evidence="3" id="KW-1185">Reference proteome</keyword>
<feature type="compositionally biased region" description="Basic and acidic residues" evidence="1">
    <location>
        <begin position="61"/>
        <end position="76"/>
    </location>
</feature>
<dbReference type="AlphaFoldDB" id="C0NX39"/>
<accession>C0NX39</accession>
<feature type="compositionally biased region" description="Polar residues" evidence="1">
    <location>
        <begin position="95"/>
        <end position="106"/>
    </location>
</feature>
<feature type="region of interest" description="Disordered" evidence="1">
    <location>
        <begin position="61"/>
        <end position="106"/>
    </location>
</feature>
<protein>
    <submittedName>
        <fullName evidence="2">Uncharacterized protein</fullName>
    </submittedName>
</protein>
<dbReference type="GeneID" id="69041047"/>
<dbReference type="EMBL" id="GG663375">
    <property type="protein sequence ID" value="EEH03905.1"/>
    <property type="molecule type" value="Genomic_DNA"/>
</dbReference>